<dbReference type="RefSeq" id="WP_061916708.1">
    <property type="nucleotide sequence ID" value="NZ_DF967971.1"/>
</dbReference>
<dbReference type="Gene3D" id="2.60.40.1120">
    <property type="entry name" value="Carboxypeptidase-like, regulatory domain"/>
    <property type="match status" value="1"/>
</dbReference>
<dbReference type="STRING" id="360411.AC812_15685"/>
<keyword evidence="3" id="KW-1185">Reference proteome</keyword>
<protein>
    <recommendedName>
        <fullName evidence="1">CBM20 domain-containing protein</fullName>
    </recommendedName>
</protein>
<accession>A0A0P6WZZ7</accession>
<dbReference type="CDD" id="cd19608">
    <property type="entry name" value="GH113_mannanase-like"/>
    <property type="match status" value="1"/>
</dbReference>
<dbReference type="Gene3D" id="3.20.20.80">
    <property type="entry name" value="Glycosidases"/>
    <property type="match status" value="1"/>
</dbReference>
<dbReference type="InterPro" id="IPR055151">
    <property type="entry name" value="GH113"/>
</dbReference>
<proteinExistence type="predicted"/>
<evidence type="ECO:0000313" key="3">
    <source>
        <dbReference type="Proteomes" id="UP000050514"/>
    </source>
</evidence>
<reference evidence="2 3" key="1">
    <citation type="submission" date="2015-07" db="EMBL/GenBank/DDBJ databases">
        <title>Draft genome of Bellilinea caldifistulae DSM 17877.</title>
        <authorList>
            <person name="Hemp J."/>
            <person name="Ward L.M."/>
            <person name="Pace L.A."/>
            <person name="Fischer W.W."/>
        </authorList>
    </citation>
    <scope>NUCLEOTIDE SEQUENCE [LARGE SCALE GENOMIC DNA]</scope>
    <source>
        <strain evidence="2 3">GOMI-1</strain>
    </source>
</reference>
<dbReference type="OrthoDB" id="139449at2"/>
<dbReference type="PROSITE" id="PS51257">
    <property type="entry name" value="PROKAR_LIPOPROTEIN"/>
    <property type="match status" value="1"/>
</dbReference>
<dbReference type="Proteomes" id="UP000050514">
    <property type="component" value="Unassembled WGS sequence"/>
</dbReference>
<dbReference type="SUPFAM" id="SSF49464">
    <property type="entry name" value="Carboxypeptidase regulatory domain-like"/>
    <property type="match status" value="1"/>
</dbReference>
<comment type="caution">
    <text evidence="2">The sequence shown here is derived from an EMBL/GenBank/DDBJ whole genome shotgun (WGS) entry which is preliminary data.</text>
</comment>
<evidence type="ECO:0000313" key="2">
    <source>
        <dbReference type="EMBL" id="KPL72455.1"/>
    </source>
</evidence>
<feature type="domain" description="CBM20" evidence="1">
    <location>
        <begin position="241"/>
        <end position="359"/>
    </location>
</feature>
<dbReference type="GO" id="GO:2001070">
    <property type="term" value="F:starch binding"/>
    <property type="evidence" value="ECO:0007669"/>
    <property type="project" value="InterPro"/>
</dbReference>
<dbReference type="Pfam" id="PF22612">
    <property type="entry name" value="GH113"/>
    <property type="match status" value="1"/>
</dbReference>
<sequence>MKMTHKIGIFHNTLIILIGLTFFLSACSLDFSSWFNSSPTAPSPITSDQPDLSYTKVTFRAKPPANAPKGNITLEILDEVTGLAMNPQRYPMIENSDGSFQLELIFPIGSVVKYRYLRGDFPYFVEYNAHGEQVRYRMAAVNYPLFVEDTIAGWTDFRFNGLTGTIKGQVFDASTKAPFPNALVCVGGIQTLTASDGSFIVENIAEGIHNLVVYSIDGSFQTFQQGAVVAADSTTLALTPLTPSRFVNVTFIVQTPPTNLQGVPVRMVGNIYSLGNTFAEVNGGFSVIAARAPLLTNVAENAYAITLRLPAGFDLRYKYTLGDGFWNAEHDQSGGFVLRQLIVPQNDTTITDQVTSWQSVNTQPITFLVSAPNNTPLEDSVSIQFNPYTWTNPLPMWPLGNNQWLYVLYSPLNMFNSLQYRYCRNDQCGHADDLATAGTQAEGYPLVVSSESQIRRDEIKAWSNWNTTSSSTEIVAPTPQSRLNDFVRGIEISPNYNPTWQPYLFWGMNKISLLKANTTVLTPGWSYVNVGTPNFEPVAGKDSLWLDNIQAIQTIQQANMTAWLYPHLRNGSEVWSEPHLEKAWWENWFERYHTFAIHFADLAAQTSTPALILGGPQVAPALPAGVLPSGEASGVPDFADERWQSIVENVRQRYNGKLGWSIQITDKSPTIPEWVVERMDFLYVQLVIPSLYSSSTPQDDRLSQVEDYLDTILLPIRESTGKPIVVAINLPSAITDSSICNNENCLTLETFFPPLSPTEQFTPDLQLQADSYSALLSAINERSWIDGVVSQGFYPPAAIQDASSSIHGKPASDVLWYWFLGWSGNNP</sequence>
<dbReference type="InterPro" id="IPR013784">
    <property type="entry name" value="Carb-bd-like_fold"/>
</dbReference>
<evidence type="ECO:0000259" key="1">
    <source>
        <dbReference type="PROSITE" id="PS51166"/>
    </source>
</evidence>
<dbReference type="AlphaFoldDB" id="A0A0P6WZZ7"/>
<dbReference type="InterPro" id="IPR002044">
    <property type="entry name" value="CBM20"/>
</dbReference>
<gene>
    <name evidence="2" type="ORF">AC812_15685</name>
</gene>
<organism evidence="2 3">
    <name type="scientific">Bellilinea caldifistulae</name>
    <dbReference type="NCBI Taxonomy" id="360411"/>
    <lineage>
        <taxon>Bacteria</taxon>
        <taxon>Bacillati</taxon>
        <taxon>Chloroflexota</taxon>
        <taxon>Anaerolineae</taxon>
        <taxon>Anaerolineales</taxon>
        <taxon>Anaerolineaceae</taxon>
        <taxon>Bellilinea</taxon>
    </lineage>
</organism>
<dbReference type="InterPro" id="IPR008969">
    <property type="entry name" value="CarboxyPept-like_regulatory"/>
</dbReference>
<name>A0A0P6WZZ7_9CHLR</name>
<dbReference type="SUPFAM" id="SSF49452">
    <property type="entry name" value="Starch-binding domain-like"/>
    <property type="match status" value="1"/>
</dbReference>
<dbReference type="PROSITE" id="PS51166">
    <property type="entry name" value="CBM20"/>
    <property type="match status" value="1"/>
</dbReference>
<dbReference type="EMBL" id="LGHJ01000023">
    <property type="protein sequence ID" value="KPL72455.1"/>
    <property type="molecule type" value="Genomic_DNA"/>
</dbReference>